<sequence length="126" mass="13427">MRIVGAYALAPGWECDGSEDDACPDHLDRPETLSGQHDAQDDPGAGVQQADHADTTGREPAQPAEPAEVGQRGGNDGGQPDAEHTGSVESWWSALERCSDGQEDQAPDRQLPRRHVEKGLLVHPAS</sequence>
<accession>A0ABN2VQ78</accession>
<proteinExistence type="predicted"/>
<comment type="caution">
    <text evidence="2">The sequence shown here is derived from an EMBL/GenBank/DDBJ whole genome shotgun (WGS) entry which is preliminary data.</text>
</comment>
<evidence type="ECO:0000313" key="2">
    <source>
        <dbReference type="EMBL" id="GAA2069282.1"/>
    </source>
</evidence>
<dbReference type="Proteomes" id="UP001501480">
    <property type="component" value="Unassembled WGS sequence"/>
</dbReference>
<evidence type="ECO:0000256" key="1">
    <source>
        <dbReference type="SAM" id="MobiDB-lite"/>
    </source>
</evidence>
<organism evidence="2 3">
    <name type="scientific">Aeromicrobium halocynthiae</name>
    <dbReference type="NCBI Taxonomy" id="560557"/>
    <lineage>
        <taxon>Bacteria</taxon>
        <taxon>Bacillati</taxon>
        <taxon>Actinomycetota</taxon>
        <taxon>Actinomycetes</taxon>
        <taxon>Propionibacteriales</taxon>
        <taxon>Nocardioidaceae</taxon>
        <taxon>Aeromicrobium</taxon>
    </lineage>
</organism>
<keyword evidence="3" id="KW-1185">Reference proteome</keyword>
<protein>
    <submittedName>
        <fullName evidence="2">Uncharacterized protein</fullName>
    </submittedName>
</protein>
<dbReference type="EMBL" id="BAAAPY010000001">
    <property type="protein sequence ID" value="GAA2069282.1"/>
    <property type="molecule type" value="Genomic_DNA"/>
</dbReference>
<feature type="region of interest" description="Disordered" evidence="1">
    <location>
        <begin position="12"/>
        <end position="126"/>
    </location>
</feature>
<gene>
    <name evidence="2" type="ORF">GCM10009821_02010</name>
</gene>
<evidence type="ECO:0000313" key="3">
    <source>
        <dbReference type="Proteomes" id="UP001501480"/>
    </source>
</evidence>
<reference evidence="2 3" key="1">
    <citation type="journal article" date="2019" name="Int. J. Syst. Evol. Microbiol.">
        <title>The Global Catalogue of Microorganisms (GCM) 10K type strain sequencing project: providing services to taxonomists for standard genome sequencing and annotation.</title>
        <authorList>
            <consortium name="The Broad Institute Genomics Platform"/>
            <consortium name="The Broad Institute Genome Sequencing Center for Infectious Disease"/>
            <person name="Wu L."/>
            <person name="Ma J."/>
        </authorList>
    </citation>
    <scope>NUCLEOTIDE SEQUENCE [LARGE SCALE GENOMIC DNA]</scope>
    <source>
        <strain evidence="2 3">JCM 15749</strain>
    </source>
</reference>
<name>A0ABN2VQ78_9ACTN</name>